<dbReference type="Proteomes" id="UP000095767">
    <property type="component" value="Unassembled WGS sequence"/>
</dbReference>
<feature type="compositionally biased region" description="Low complexity" evidence="1">
    <location>
        <begin position="7"/>
        <end position="19"/>
    </location>
</feature>
<protein>
    <submittedName>
        <fullName evidence="2">Uncharacterized protein</fullName>
    </submittedName>
</protein>
<dbReference type="EMBL" id="LWDX02023065">
    <property type="protein sequence ID" value="OEL31584.1"/>
    <property type="molecule type" value="Genomic_DNA"/>
</dbReference>
<comment type="caution">
    <text evidence="2">The sequence shown here is derived from an EMBL/GenBank/DDBJ whole genome shotgun (WGS) entry which is preliminary data.</text>
</comment>
<sequence>LIRSGRAGAPSWLAAAAPSQCRMSPDAEFSPTKVATSGEEGRVAED</sequence>
<gene>
    <name evidence="2" type="ORF">BAE44_0007400</name>
</gene>
<evidence type="ECO:0000313" key="3">
    <source>
        <dbReference type="Proteomes" id="UP000095767"/>
    </source>
</evidence>
<dbReference type="AlphaFoldDB" id="A0A1E5W2I3"/>
<feature type="region of interest" description="Disordered" evidence="1">
    <location>
        <begin position="1"/>
        <end position="46"/>
    </location>
</feature>
<feature type="non-terminal residue" evidence="2">
    <location>
        <position position="1"/>
    </location>
</feature>
<keyword evidence="3" id="KW-1185">Reference proteome</keyword>
<name>A0A1E5W2I3_9POAL</name>
<accession>A0A1E5W2I3</accession>
<organism evidence="2 3">
    <name type="scientific">Dichanthelium oligosanthes</name>
    <dbReference type="NCBI Taxonomy" id="888268"/>
    <lineage>
        <taxon>Eukaryota</taxon>
        <taxon>Viridiplantae</taxon>
        <taxon>Streptophyta</taxon>
        <taxon>Embryophyta</taxon>
        <taxon>Tracheophyta</taxon>
        <taxon>Spermatophyta</taxon>
        <taxon>Magnoliopsida</taxon>
        <taxon>Liliopsida</taxon>
        <taxon>Poales</taxon>
        <taxon>Poaceae</taxon>
        <taxon>PACMAD clade</taxon>
        <taxon>Panicoideae</taxon>
        <taxon>Panicodae</taxon>
        <taxon>Paniceae</taxon>
        <taxon>Dichantheliinae</taxon>
        <taxon>Dichanthelium</taxon>
    </lineage>
</organism>
<reference evidence="2 3" key="1">
    <citation type="submission" date="2016-09" db="EMBL/GenBank/DDBJ databases">
        <title>The draft genome of Dichanthelium oligosanthes: A C3 panicoid grass species.</title>
        <authorList>
            <person name="Studer A.J."/>
            <person name="Schnable J.C."/>
            <person name="Brutnell T.P."/>
        </authorList>
    </citation>
    <scope>NUCLEOTIDE SEQUENCE [LARGE SCALE GENOMIC DNA]</scope>
    <source>
        <strain evidence="3">cv. Kellogg 1175</strain>
        <tissue evidence="2">Leaf</tissue>
    </source>
</reference>
<evidence type="ECO:0000313" key="2">
    <source>
        <dbReference type="EMBL" id="OEL31584.1"/>
    </source>
</evidence>
<evidence type="ECO:0000256" key="1">
    <source>
        <dbReference type="SAM" id="MobiDB-lite"/>
    </source>
</evidence>
<proteinExistence type="predicted"/>